<dbReference type="SUPFAM" id="SSF46894">
    <property type="entry name" value="C-terminal effector domain of the bipartite response regulators"/>
    <property type="match status" value="1"/>
</dbReference>
<dbReference type="Gene3D" id="6.10.250.690">
    <property type="match status" value="1"/>
</dbReference>
<keyword evidence="3" id="KW-0902">Two-component regulatory system</keyword>
<name>A0A839JWR6_9FIRM</name>
<evidence type="ECO:0000256" key="6">
    <source>
        <dbReference type="ARBA" id="ARBA00023163"/>
    </source>
</evidence>
<feature type="DNA-binding region" description="OmpR/PhoB-type" evidence="9">
    <location>
        <begin position="125"/>
        <end position="223"/>
    </location>
</feature>
<reference evidence="12 13" key="1">
    <citation type="submission" date="2020-07" db="EMBL/GenBank/DDBJ databases">
        <title>Characterization and genome sequencing of isolate MD1, a novel member within the family Lachnospiraceae.</title>
        <authorList>
            <person name="Rettenmaier R."/>
            <person name="Di Bello L."/>
            <person name="Zinser C."/>
            <person name="Scheitz K."/>
            <person name="Liebl W."/>
            <person name="Zverlov V."/>
        </authorList>
    </citation>
    <scope>NUCLEOTIDE SEQUENCE [LARGE SCALE GENOMIC DNA]</scope>
    <source>
        <strain evidence="12 13">MD1</strain>
    </source>
</reference>
<evidence type="ECO:0000256" key="7">
    <source>
        <dbReference type="ARBA" id="ARBA00024867"/>
    </source>
</evidence>
<dbReference type="Pfam" id="PF00486">
    <property type="entry name" value="Trans_reg_C"/>
    <property type="match status" value="1"/>
</dbReference>
<dbReference type="CDD" id="cd00383">
    <property type="entry name" value="trans_reg_C"/>
    <property type="match status" value="1"/>
</dbReference>
<gene>
    <name evidence="12" type="ORF">H0486_03255</name>
</gene>
<dbReference type="Gene3D" id="1.10.10.10">
    <property type="entry name" value="Winged helix-like DNA-binding domain superfamily/Winged helix DNA-binding domain"/>
    <property type="match status" value="1"/>
</dbReference>
<dbReference type="GO" id="GO:0032993">
    <property type="term" value="C:protein-DNA complex"/>
    <property type="evidence" value="ECO:0007669"/>
    <property type="project" value="TreeGrafter"/>
</dbReference>
<dbReference type="Gene3D" id="3.40.50.2300">
    <property type="match status" value="1"/>
</dbReference>
<proteinExistence type="predicted"/>
<feature type="modified residue" description="4-aspartylphosphate" evidence="8">
    <location>
        <position position="51"/>
    </location>
</feature>
<evidence type="ECO:0000256" key="9">
    <source>
        <dbReference type="PROSITE-ProRule" id="PRU01091"/>
    </source>
</evidence>
<dbReference type="InterPro" id="IPR001867">
    <property type="entry name" value="OmpR/PhoB-type_DNA-bd"/>
</dbReference>
<dbReference type="GO" id="GO:0006355">
    <property type="term" value="P:regulation of DNA-templated transcription"/>
    <property type="evidence" value="ECO:0007669"/>
    <property type="project" value="InterPro"/>
</dbReference>
<dbReference type="PANTHER" id="PTHR48111">
    <property type="entry name" value="REGULATOR OF RPOS"/>
    <property type="match status" value="1"/>
</dbReference>
<dbReference type="InterPro" id="IPR016032">
    <property type="entry name" value="Sig_transdc_resp-reg_C-effctor"/>
</dbReference>
<dbReference type="AlphaFoldDB" id="A0A839JWR6"/>
<dbReference type="GO" id="GO:0000976">
    <property type="term" value="F:transcription cis-regulatory region binding"/>
    <property type="evidence" value="ECO:0007669"/>
    <property type="project" value="TreeGrafter"/>
</dbReference>
<comment type="caution">
    <text evidence="12">The sequence shown here is derived from an EMBL/GenBank/DDBJ whole genome shotgun (WGS) entry which is preliminary data.</text>
</comment>
<dbReference type="SMART" id="SM00862">
    <property type="entry name" value="Trans_reg_C"/>
    <property type="match status" value="1"/>
</dbReference>
<evidence type="ECO:0000256" key="8">
    <source>
        <dbReference type="PROSITE-ProRule" id="PRU00169"/>
    </source>
</evidence>
<keyword evidence="13" id="KW-1185">Reference proteome</keyword>
<dbReference type="RefSeq" id="WP_228351631.1">
    <property type="nucleotide sequence ID" value="NZ_JACEGA010000001.1"/>
</dbReference>
<dbReference type="GO" id="GO:0005829">
    <property type="term" value="C:cytosol"/>
    <property type="evidence" value="ECO:0007669"/>
    <property type="project" value="TreeGrafter"/>
</dbReference>
<evidence type="ECO:0000256" key="3">
    <source>
        <dbReference type="ARBA" id="ARBA00023012"/>
    </source>
</evidence>
<dbReference type="PROSITE" id="PS50110">
    <property type="entry name" value="RESPONSE_REGULATORY"/>
    <property type="match status" value="1"/>
</dbReference>
<protein>
    <recommendedName>
        <fullName evidence="1">Stage 0 sporulation protein A homolog</fullName>
    </recommendedName>
</protein>
<feature type="domain" description="Response regulatory" evidence="10">
    <location>
        <begin position="2"/>
        <end position="116"/>
    </location>
</feature>
<evidence type="ECO:0000256" key="4">
    <source>
        <dbReference type="ARBA" id="ARBA00023015"/>
    </source>
</evidence>
<dbReference type="InterPro" id="IPR011006">
    <property type="entry name" value="CheY-like_superfamily"/>
</dbReference>
<evidence type="ECO:0000313" key="13">
    <source>
        <dbReference type="Proteomes" id="UP000574276"/>
    </source>
</evidence>
<comment type="function">
    <text evidence="7">May play the central regulatory role in sporulation. It may be an element of the effector pathway responsible for the activation of sporulation genes in response to nutritional stress. Spo0A may act in concert with spo0H (a sigma factor) to control the expression of some genes that are critical to the sporulation process.</text>
</comment>
<dbReference type="InterPro" id="IPR001789">
    <property type="entry name" value="Sig_transdc_resp-reg_receiver"/>
</dbReference>
<evidence type="ECO:0000259" key="11">
    <source>
        <dbReference type="PROSITE" id="PS51755"/>
    </source>
</evidence>
<accession>A0A839JWR6</accession>
<evidence type="ECO:0000259" key="10">
    <source>
        <dbReference type="PROSITE" id="PS50110"/>
    </source>
</evidence>
<keyword evidence="5 9" id="KW-0238">DNA-binding</keyword>
<dbReference type="SMART" id="SM00448">
    <property type="entry name" value="REC"/>
    <property type="match status" value="1"/>
</dbReference>
<dbReference type="Pfam" id="PF00072">
    <property type="entry name" value="Response_reg"/>
    <property type="match status" value="1"/>
</dbReference>
<dbReference type="EMBL" id="JACEGA010000001">
    <property type="protein sequence ID" value="MBB2181890.1"/>
    <property type="molecule type" value="Genomic_DNA"/>
</dbReference>
<dbReference type="PANTHER" id="PTHR48111:SF22">
    <property type="entry name" value="REGULATOR OF RPOS"/>
    <property type="match status" value="1"/>
</dbReference>
<dbReference type="SUPFAM" id="SSF52172">
    <property type="entry name" value="CheY-like"/>
    <property type="match status" value="1"/>
</dbReference>
<dbReference type="Proteomes" id="UP000574276">
    <property type="component" value="Unassembled WGS sequence"/>
</dbReference>
<keyword evidence="4" id="KW-0805">Transcription regulation</keyword>
<keyword evidence="2 8" id="KW-0597">Phosphoprotein</keyword>
<dbReference type="InterPro" id="IPR039420">
    <property type="entry name" value="WalR-like"/>
</dbReference>
<dbReference type="GO" id="GO:0000156">
    <property type="term" value="F:phosphorelay response regulator activity"/>
    <property type="evidence" value="ECO:0007669"/>
    <property type="project" value="TreeGrafter"/>
</dbReference>
<keyword evidence="6" id="KW-0804">Transcription</keyword>
<feature type="domain" description="OmpR/PhoB-type" evidence="11">
    <location>
        <begin position="125"/>
        <end position="223"/>
    </location>
</feature>
<evidence type="ECO:0000313" key="12">
    <source>
        <dbReference type="EMBL" id="MBB2181890.1"/>
    </source>
</evidence>
<evidence type="ECO:0000256" key="2">
    <source>
        <dbReference type="ARBA" id="ARBA00022553"/>
    </source>
</evidence>
<evidence type="ECO:0000256" key="1">
    <source>
        <dbReference type="ARBA" id="ARBA00018672"/>
    </source>
</evidence>
<organism evidence="12 13">
    <name type="scientific">Variimorphobacter saccharofermentans</name>
    <dbReference type="NCBI Taxonomy" id="2755051"/>
    <lineage>
        <taxon>Bacteria</taxon>
        <taxon>Bacillati</taxon>
        <taxon>Bacillota</taxon>
        <taxon>Clostridia</taxon>
        <taxon>Lachnospirales</taxon>
        <taxon>Lachnospiraceae</taxon>
        <taxon>Variimorphobacter</taxon>
    </lineage>
</organism>
<evidence type="ECO:0000256" key="5">
    <source>
        <dbReference type="ARBA" id="ARBA00023125"/>
    </source>
</evidence>
<dbReference type="PROSITE" id="PS51755">
    <property type="entry name" value="OMPR_PHOB"/>
    <property type="match status" value="1"/>
</dbReference>
<dbReference type="InterPro" id="IPR036388">
    <property type="entry name" value="WH-like_DNA-bd_sf"/>
</dbReference>
<sequence>MRVLIVEDEIALADALQYILLKNGYQVDVVNNGIDGEAYACSGIYDVIVLDRMLPGREGVEILKAIRNTKLKTPTMFLTAKDSIDDRVEGLDAGADDYLIKPFSNKEFLARVKALSRRSETLTIGEALTISDTKLYIHKCIYEIDGKQISLTKTETQLLELFIRNRNQVLTKEQILERIWGFDNEVEIANVELYIYYLRKKIDFSSSDIELKTVRGVGYTLLERISLKG</sequence>